<dbReference type="Pfam" id="PF01027">
    <property type="entry name" value="Bax1-I"/>
    <property type="match status" value="1"/>
</dbReference>
<feature type="transmembrane region" description="Helical" evidence="5">
    <location>
        <begin position="250"/>
        <end position="270"/>
    </location>
</feature>
<keyword evidence="2 5" id="KW-0812">Transmembrane</keyword>
<accession>A0A9D4M2T4</accession>
<dbReference type="AlphaFoldDB" id="A0A9D4M2T4"/>
<feature type="compositionally biased region" description="Low complexity" evidence="6">
    <location>
        <begin position="18"/>
        <end position="61"/>
    </location>
</feature>
<dbReference type="GO" id="GO:0005794">
    <property type="term" value="C:Golgi apparatus"/>
    <property type="evidence" value="ECO:0007669"/>
    <property type="project" value="TreeGrafter"/>
</dbReference>
<evidence type="ECO:0000256" key="4">
    <source>
        <dbReference type="ARBA" id="ARBA00023136"/>
    </source>
</evidence>
<evidence type="ECO:0000256" key="3">
    <source>
        <dbReference type="ARBA" id="ARBA00022989"/>
    </source>
</evidence>
<comment type="similarity">
    <text evidence="5">Belongs to the BI1 family.</text>
</comment>
<feature type="transmembrane region" description="Helical" evidence="5">
    <location>
        <begin position="137"/>
        <end position="156"/>
    </location>
</feature>
<name>A0A9D4M2T4_DREPO</name>
<dbReference type="InterPro" id="IPR006214">
    <property type="entry name" value="Bax_inhibitor_1-related"/>
</dbReference>
<comment type="caution">
    <text evidence="7">The sequence shown here is derived from an EMBL/GenBank/DDBJ whole genome shotgun (WGS) entry which is preliminary data.</text>
</comment>
<feature type="transmembrane region" description="Helical" evidence="5">
    <location>
        <begin position="102"/>
        <end position="122"/>
    </location>
</feature>
<feature type="compositionally biased region" description="Pro residues" evidence="6">
    <location>
        <begin position="1"/>
        <end position="10"/>
    </location>
</feature>
<evidence type="ECO:0000256" key="5">
    <source>
        <dbReference type="RuleBase" id="RU004379"/>
    </source>
</evidence>
<keyword evidence="4 5" id="KW-0472">Membrane</keyword>
<dbReference type="OrthoDB" id="7933078at2759"/>
<sequence length="314" mass="34664">MTSKNVPPPSYSDVGAYPPDQVGFVQGQPPVQGYPQGYSNQPYGYNQPPGYGPNNPSQGYNMSPPANEHHDVPKHDDVEGPVLFDSNSFSDKAVRRGFIRKVYLILFTQLLITFGCVCLFTFTKEIKGFVQSSNGSIVYYVSYGTFLVTYIVLICIPSVRRKSPGNFICLGLFTLVFTYMVATISSFYETKSVLVAAGITGLVCLSLSLFAIQTKIDFTMCSGLLFALCMVLLFFGLSCIIVYATSGPNYILHCVYGGLAALLFSLFLIYDTQMIVGGRKHELSPEEYVYGALQLYLDVVYLFLIILSLFGSKN</sequence>
<evidence type="ECO:0000256" key="1">
    <source>
        <dbReference type="ARBA" id="ARBA00004141"/>
    </source>
</evidence>
<keyword evidence="8" id="KW-1185">Reference proteome</keyword>
<evidence type="ECO:0000313" key="8">
    <source>
        <dbReference type="Proteomes" id="UP000828390"/>
    </source>
</evidence>
<keyword evidence="3 5" id="KW-1133">Transmembrane helix</keyword>
<feature type="transmembrane region" description="Helical" evidence="5">
    <location>
        <begin position="194"/>
        <end position="212"/>
    </location>
</feature>
<evidence type="ECO:0000313" key="7">
    <source>
        <dbReference type="EMBL" id="KAH3868654.1"/>
    </source>
</evidence>
<feature type="transmembrane region" description="Helical" evidence="5">
    <location>
        <begin position="224"/>
        <end position="244"/>
    </location>
</feature>
<reference evidence="7" key="1">
    <citation type="journal article" date="2019" name="bioRxiv">
        <title>The Genome of the Zebra Mussel, Dreissena polymorpha: A Resource for Invasive Species Research.</title>
        <authorList>
            <person name="McCartney M.A."/>
            <person name="Auch B."/>
            <person name="Kono T."/>
            <person name="Mallez S."/>
            <person name="Zhang Y."/>
            <person name="Obille A."/>
            <person name="Becker A."/>
            <person name="Abrahante J.E."/>
            <person name="Garbe J."/>
            <person name="Badalamenti J.P."/>
            <person name="Herman A."/>
            <person name="Mangelson H."/>
            <person name="Liachko I."/>
            <person name="Sullivan S."/>
            <person name="Sone E.D."/>
            <person name="Koren S."/>
            <person name="Silverstein K.A.T."/>
            <person name="Beckman K.B."/>
            <person name="Gohl D.M."/>
        </authorList>
    </citation>
    <scope>NUCLEOTIDE SEQUENCE</scope>
    <source>
        <strain evidence="7">Duluth1</strain>
        <tissue evidence="7">Whole animal</tissue>
    </source>
</reference>
<dbReference type="PANTHER" id="PTHR23291">
    <property type="entry name" value="BAX INHIBITOR-RELATED"/>
    <property type="match status" value="1"/>
</dbReference>
<feature type="region of interest" description="Disordered" evidence="6">
    <location>
        <begin position="1"/>
        <end position="74"/>
    </location>
</feature>
<dbReference type="GO" id="GO:0005783">
    <property type="term" value="C:endoplasmic reticulum"/>
    <property type="evidence" value="ECO:0007669"/>
    <property type="project" value="TreeGrafter"/>
</dbReference>
<dbReference type="EMBL" id="JAIWYP010000002">
    <property type="protein sequence ID" value="KAH3868654.1"/>
    <property type="molecule type" value="Genomic_DNA"/>
</dbReference>
<dbReference type="PANTHER" id="PTHR23291:SF127">
    <property type="entry name" value="PROTEIN LIFEGUARD 1-LIKE"/>
    <property type="match status" value="1"/>
</dbReference>
<feature type="transmembrane region" description="Helical" evidence="5">
    <location>
        <begin position="291"/>
        <end position="311"/>
    </location>
</feature>
<proteinExistence type="inferred from homology"/>
<comment type="subcellular location">
    <subcellularLocation>
        <location evidence="1">Membrane</location>
        <topology evidence="1">Multi-pass membrane protein</topology>
    </subcellularLocation>
</comment>
<dbReference type="Proteomes" id="UP000828390">
    <property type="component" value="Unassembled WGS sequence"/>
</dbReference>
<reference evidence="7" key="2">
    <citation type="submission" date="2020-11" db="EMBL/GenBank/DDBJ databases">
        <authorList>
            <person name="McCartney M.A."/>
            <person name="Auch B."/>
            <person name="Kono T."/>
            <person name="Mallez S."/>
            <person name="Becker A."/>
            <person name="Gohl D.M."/>
            <person name="Silverstein K.A.T."/>
            <person name="Koren S."/>
            <person name="Bechman K.B."/>
            <person name="Herman A."/>
            <person name="Abrahante J.E."/>
            <person name="Garbe J."/>
        </authorList>
    </citation>
    <scope>NUCLEOTIDE SEQUENCE</scope>
    <source>
        <strain evidence="7">Duluth1</strain>
        <tissue evidence="7">Whole animal</tissue>
    </source>
</reference>
<evidence type="ECO:0000256" key="6">
    <source>
        <dbReference type="SAM" id="MobiDB-lite"/>
    </source>
</evidence>
<evidence type="ECO:0000256" key="2">
    <source>
        <dbReference type="ARBA" id="ARBA00022692"/>
    </source>
</evidence>
<feature type="transmembrane region" description="Helical" evidence="5">
    <location>
        <begin position="168"/>
        <end position="188"/>
    </location>
</feature>
<protein>
    <submittedName>
        <fullName evidence="7">Uncharacterized protein</fullName>
    </submittedName>
</protein>
<organism evidence="7 8">
    <name type="scientific">Dreissena polymorpha</name>
    <name type="common">Zebra mussel</name>
    <name type="synonym">Mytilus polymorpha</name>
    <dbReference type="NCBI Taxonomy" id="45954"/>
    <lineage>
        <taxon>Eukaryota</taxon>
        <taxon>Metazoa</taxon>
        <taxon>Spiralia</taxon>
        <taxon>Lophotrochozoa</taxon>
        <taxon>Mollusca</taxon>
        <taxon>Bivalvia</taxon>
        <taxon>Autobranchia</taxon>
        <taxon>Heteroconchia</taxon>
        <taxon>Euheterodonta</taxon>
        <taxon>Imparidentia</taxon>
        <taxon>Neoheterodontei</taxon>
        <taxon>Myida</taxon>
        <taxon>Dreissenoidea</taxon>
        <taxon>Dreissenidae</taxon>
        <taxon>Dreissena</taxon>
    </lineage>
</organism>
<gene>
    <name evidence="7" type="ORF">DPMN_031805</name>
</gene>
<dbReference type="GO" id="GO:2001234">
    <property type="term" value="P:negative regulation of apoptotic signaling pathway"/>
    <property type="evidence" value="ECO:0007669"/>
    <property type="project" value="TreeGrafter"/>
</dbReference>
<dbReference type="GO" id="GO:0016020">
    <property type="term" value="C:membrane"/>
    <property type="evidence" value="ECO:0007669"/>
    <property type="project" value="UniProtKB-SubCell"/>
</dbReference>
<dbReference type="CDD" id="cd10428">
    <property type="entry name" value="LFG_like"/>
    <property type="match status" value="1"/>
</dbReference>